<dbReference type="GO" id="GO:0003677">
    <property type="term" value="F:DNA binding"/>
    <property type="evidence" value="ECO:0007669"/>
    <property type="project" value="InterPro"/>
</dbReference>
<name>A0A9W7J2V7_HIBTR</name>
<feature type="domain" description="hAT-like transposase RNase-H fold" evidence="1">
    <location>
        <begin position="1"/>
        <end position="67"/>
    </location>
</feature>
<comment type="caution">
    <text evidence="2">The sequence shown here is derived from an EMBL/GenBank/DDBJ whole genome shotgun (WGS) entry which is preliminary data.</text>
</comment>
<dbReference type="PANTHER" id="PTHR23272">
    <property type="entry name" value="BED FINGER-RELATED"/>
    <property type="match status" value="1"/>
</dbReference>
<dbReference type="Proteomes" id="UP001165190">
    <property type="component" value="Unassembled WGS sequence"/>
</dbReference>
<dbReference type="PANTHER" id="PTHR23272:SF187">
    <property type="entry name" value="AC9 TRANSPOSASE-RELATED"/>
    <property type="match status" value="1"/>
</dbReference>
<accession>A0A9W7J2V7</accession>
<protein>
    <recommendedName>
        <fullName evidence="1">hAT-like transposase RNase-H fold domain-containing protein</fullName>
    </recommendedName>
</protein>
<dbReference type="EMBL" id="BSYR01000039">
    <property type="protein sequence ID" value="GMJ04379.1"/>
    <property type="molecule type" value="Genomic_DNA"/>
</dbReference>
<gene>
    <name evidence="2" type="ORF">HRI_004107100</name>
</gene>
<reference evidence="2" key="1">
    <citation type="submission" date="2023-05" db="EMBL/GenBank/DDBJ databases">
        <title>Genome and transcriptome analyses reveal genes involved in the formation of fine ridges on petal epidermal cells in Hibiscus trionum.</title>
        <authorList>
            <person name="Koshimizu S."/>
            <person name="Masuda S."/>
            <person name="Ishii T."/>
            <person name="Shirasu K."/>
            <person name="Hoshino A."/>
            <person name="Arita M."/>
        </authorList>
    </citation>
    <scope>NUCLEOTIDE SEQUENCE</scope>
    <source>
        <strain evidence="2">Hamamatsu line</strain>
    </source>
</reference>
<sequence length="123" mass="14319">MTSSMIVKFDKYWKDINVILSMASVLDPRRKLECLSLYFSILFGDDDEFEFECDKVRKVLIELVDDYGKKVVDKEFSLVSPSLFANDQGKRTLIDSDDVEELWEKHVLQQPLKGLVSVKLRHT</sequence>
<evidence type="ECO:0000313" key="2">
    <source>
        <dbReference type="EMBL" id="GMJ04379.1"/>
    </source>
</evidence>
<dbReference type="OrthoDB" id="2610923at2759"/>
<dbReference type="AlphaFoldDB" id="A0A9W7J2V7"/>
<evidence type="ECO:0000313" key="3">
    <source>
        <dbReference type="Proteomes" id="UP001165190"/>
    </source>
</evidence>
<keyword evidence="3" id="KW-1185">Reference proteome</keyword>
<dbReference type="Pfam" id="PF14372">
    <property type="entry name" value="hAT-like_RNase-H"/>
    <property type="match status" value="1"/>
</dbReference>
<dbReference type="InterPro" id="IPR025525">
    <property type="entry name" value="hAT-like_transposase_RNase-H"/>
</dbReference>
<evidence type="ECO:0000259" key="1">
    <source>
        <dbReference type="Pfam" id="PF14372"/>
    </source>
</evidence>
<proteinExistence type="predicted"/>
<organism evidence="2 3">
    <name type="scientific">Hibiscus trionum</name>
    <name type="common">Flower of an hour</name>
    <dbReference type="NCBI Taxonomy" id="183268"/>
    <lineage>
        <taxon>Eukaryota</taxon>
        <taxon>Viridiplantae</taxon>
        <taxon>Streptophyta</taxon>
        <taxon>Embryophyta</taxon>
        <taxon>Tracheophyta</taxon>
        <taxon>Spermatophyta</taxon>
        <taxon>Magnoliopsida</taxon>
        <taxon>eudicotyledons</taxon>
        <taxon>Gunneridae</taxon>
        <taxon>Pentapetalae</taxon>
        <taxon>rosids</taxon>
        <taxon>malvids</taxon>
        <taxon>Malvales</taxon>
        <taxon>Malvaceae</taxon>
        <taxon>Malvoideae</taxon>
        <taxon>Hibiscus</taxon>
    </lineage>
</organism>